<dbReference type="Pfam" id="PF05949">
    <property type="entry name" value="DUF881"/>
    <property type="match status" value="1"/>
</dbReference>
<dbReference type="PANTHER" id="PTHR37313:SF4">
    <property type="entry name" value="CONSERVED MEMBRANE PROTEIN-RELATED"/>
    <property type="match status" value="1"/>
</dbReference>
<dbReference type="RefSeq" id="WP_131284101.1">
    <property type="nucleotide sequence ID" value="NZ_RXLP01000019.1"/>
</dbReference>
<evidence type="ECO:0000256" key="1">
    <source>
        <dbReference type="ARBA" id="ARBA00009108"/>
    </source>
</evidence>
<keyword evidence="2" id="KW-0812">Transmembrane</keyword>
<keyword evidence="2" id="KW-0472">Membrane</keyword>
<sequence>MSSTARSRFPFKKRRGRHSKRNGLISAITIFISFAFVGWVAVTNVRNPGNTYHSNTADVISSRQKRISELQKDIDSTAQKIDTLQRVMSGSNADSTTSDSASNTFPQIEGKGVTVTLDDSQRWEQAARSKDANPNDYVVHQQDIEAVVNAMWAGGAEAITIQDQRLMPTSAIKCIGNVLLLNGKQFAPPYKISAIGDIDMLSDTINNSEAVKIYKQYVDADGLGWKFETNQNLNFEEVTVPAQTMKYASTRR</sequence>
<evidence type="ECO:0000313" key="4">
    <source>
        <dbReference type="Proteomes" id="UP000291289"/>
    </source>
</evidence>
<proteinExistence type="inferred from homology"/>
<feature type="transmembrane region" description="Helical" evidence="2">
    <location>
        <begin position="21"/>
        <end position="42"/>
    </location>
</feature>
<accession>A0A4R0QT10</accession>
<dbReference type="AlphaFoldDB" id="A0A4R0QT10"/>
<dbReference type="PANTHER" id="PTHR37313">
    <property type="entry name" value="UPF0749 PROTEIN RV1825"/>
    <property type="match status" value="1"/>
</dbReference>
<dbReference type="InterPro" id="IPR010273">
    <property type="entry name" value="DUF881"/>
</dbReference>
<dbReference type="Gene3D" id="3.30.70.1880">
    <property type="entry name" value="Protein of unknown function DUF881"/>
    <property type="match status" value="1"/>
</dbReference>
<dbReference type="Proteomes" id="UP000291289">
    <property type="component" value="Unassembled WGS sequence"/>
</dbReference>
<keyword evidence="4" id="KW-1185">Reference proteome</keyword>
<dbReference type="GO" id="GO:0005886">
    <property type="term" value="C:plasma membrane"/>
    <property type="evidence" value="ECO:0007669"/>
    <property type="project" value="TreeGrafter"/>
</dbReference>
<name>A0A4R0QT10_9BIFI</name>
<dbReference type="EMBL" id="RXLP01000019">
    <property type="protein sequence ID" value="TCD54345.1"/>
    <property type="molecule type" value="Genomic_DNA"/>
</dbReference>
<comment type="similarity">
    <text evidence="1">Belongs to the UPF0749 family.</text>
</comment>
<keyword evidence="2" id="KW-1133">Transmembrane helix</keyword>
<organism evidence="3 4">
    <name type="scientific">Alloscardovia theropitheci</name>
    <dbReference type="NCBI Taxonomy" id="2496842"/>
    <lineage>
        <taxon>Bacteria</taxon>
        <taxon>Bacillati</taxon>
        <taxon>Actinomycetota</taxon>
        <taxon>Actinomycetes</taxon>
        <taxon>Bifidobacteriales</taxon>
        <taxon>Bifidobacteriaceae</taxon>
        <taxon>Alloscardovia</taxon>
    </lineage>
</organism>
<evidence type="ECO:0000313" key="3">
    <source>
        <dbReference type="EMBL" id="TCD54345.1"/>
    </source>
</evidence>
<comment type="caution">
    <text evidence="3">The sequence shown here is derived from an EMBL/GenBank/DDBJ whole genome shotgun (WGS) entry which is preliminary data.</text>
</comment>
<protein>
    <submittedName>
        <fullName evidence="3">DUF881 domain-containing protein</fullName>
    </submittedName>
</protein>
<dbReference type="OrthoDB" id="3214641at2"/>
<gene>
    <name evidence="3" type="ORF">EJ419_04745</name>
</gene>
<evidence type="ECO:0000256" key="2">
    <source>
        <dbReference type="SAM" id="Phobius"/>
    </source>
</evidence>
<reference evidence="3 4" key="1">
    <citation type="submission" date="2018-12" db="EMBL/GenBank/DDBJ databases">
        <title>Alloscrdovia theropitheci sp. nov: a novel taxon from the feces of the bleeding-herat monkey (Theropithecus geleda).</title>
        <authorList>
            <person name="Modesto M."/>
        </authorList>
    </citation>
    <scope>NUCLEOTIDE SEQUENCE [LARGE SCALE GENOMIC DNA]</scope>
    <source>
        <strain evidence="3 4">GLDI4/2</strain>
    </source>
</reference>